<organism evidence="1">
    <name type="scientific">Anguilla anguilla</name>
    <name type="common">European freshwater eel</name>
    <name type="synonym">Muraena anguilla</name>
    <dbReference type="NCBI Taxonomy" id="7936"/>
    <lineage>
        <taxon>Eukaryota</taxon>
        <taxon>Metazoa</taxon>
        <taxon>Chordata</taxon>
        <taxon>Craniata</taxon>
        <taxon>Vertebrata</taxon>
        <taxon>Euteleostomi</taxon>
        <taxon>Actinopterygii</taxon>
        <taxon>Neopterygii</taxon>
        <taxon>Teleostei</taxon>
        <taxon>Anguilliformes</taxon>
        <taxon>Anguillidae</taxon>
        <taxon>Anguilla</taxon>
    </lineage>
</organism>
<sequence>MSFSYLIGENGQVCILIYNRVAGACDLKLNHTIAM</sequence>
<name>A0A0E9UCV4_ANGAN</name>
<dbReference type="AlphaFoldDB" id="A0A0E9UCV4"/>
<evidence type="ECO:0000313" key="1">
    <source>
        <dbReference type="EMBL" id="JAH63060.1"/>
    </source>
</evidence>
<proteinExistence type="predicted"/>
<reference evidence="1" key="2">
    <citation type="journal article" date="2015" name="Fish Shellfish Immunol.">
        <title>Early steps in the European eel (Anguilla anguilla)-Vibrio vulnificus interaction in the gills: Role of the RtxA13 toxin.</title>
        <authorList>
            <person name="Callol A."/>
            <person name="Pajuelo D."/>
            <person name="Ebbesson L."/>
            <person name="Teles M."/>
            <person name="MacKenzie S."/>
            <person name="Amaro C."/>
        </authorList>
    </citation>
    <scope>NUCLEOTIDE SEQUENCE</scope>
</reference>
<protein>
    <submittedName>
        <fullName evidence="1">Uncharacterized protein</fullName>
    </submittedName>
</protein>
<accession>A0A0E9UCV4</accession>
<reference evidence="1" key="1">
    <citation type="submission" date="2014-11" db="EMBL/GenBank/DDBJ databases">
        <authorList>
            <person name="Amaro Gonzalez C."/>
        </authorList>
    </citation>
    <scope>NUCLEOTIDE SEQUENCE</scope>
</reference>
<dbReference type="EMBL" id="GBXM01045517">
    <property type="protein sequence ID" value="JAH63060.1"/>
    <property type="molecule type" value="Transcribed_RNA"/>
</dbReference>